<proteinExistence type="predicted"/>
<organism evidence="1 2">
    <name type="scientific">Desulforapulum autotrophicum (strain ATCC 43914 / DSM 3382 / VKM B-1955 / HRM2)</name>
    <name type="common">Desulfobacterium autotrophicum</name>
    <dbReference type="NCBI Taxonomy" id="177437"/>
    <lineage>
        <taxon>Bacteria</taxon>
        <taxon>Pseudomonadati</taxon>
        <taxon>Thermodesulfobacteriota</taxon>
        <taxon>Desulfobacteria</taxon>
        <taxon>Desulfobacterales</taxon>
        <taxon>Desulfobacteraceae</taxon>
        <taxon>Desulforapulum</taxon>
    </lineage>
</organism>
<protein>
    <submittedName>
        <fullName evidence="1">Uncharacterized protein</fullName>
    </submittedName>
</protein>
<keyword evidence="1" id="KW-0614">Plasmid</keyword>
<geneLocation type="plasmid" evidence="1 2">
    <name>pHRM2a</name>
</geneLocation>
<accession>C0QMK3</accession>
<name>C0QMK3_DESAH</name>
<dbReference type="AlphaFoldDB" id="C0QMK3"/>
<dbReference type="Proteomes" id="UP000000442">
    <property type="component" value="Plasmid pHRM2a"/>
</dbReference>
<dbReference type="HOGENOM" id="CLU_2805392_0_0_7"/>
<evidence type="ECO:0000313" key="2">
    <source>
        <dbReference type="Proteomes" id="UP000000442"/>
    </source>
</evidence>
<reference evidence="1 2" key="1">
    <citation type="journal article" date="2009" name="Environ. Microbiol.">
        <title>Genome sequence of Desulfobacterium autotrophicum HRM2, a marine sulfate reducer oxidizing organic carbon completely to carbon dioxide.</title>
        <authorList>
            <person name="Strittmatter A.W."/>
            <person name="Liesegang H."/>
            <person name="Rabus R."/>
            <person name="Decker I."/>
            <person name="Amann J."/>
            <person name="Andres S."/>
            <person name="Henne A."/>
            <person name="Fricke W.F."/>
            <person name="Martinez-Arias R."/>
            <person name="Bartels D."/>
            <person name="Goesmann A."/>
            <person name="Krause L."/>
            <person name="Puehler A."/>
            <person name="Klenk H.P."/>
            <person name="Richter M."/>
            <person name="Schuler M."/>
            <person name="Gloeckner F.O."/>
            <person name="Meyerdierks A."/>
            <person name="Gottschalk G."/>
            <person name="Amann R."/>
        </authorList>
    </citation>
    <scope>NUCLEOTIDE SEQUENCE [LARGE SCALE GENOMIC DNA]</scope>
    <source>
        <strain evidence="2">ATCC 43914 / DSM 3382 / HRM2</strain>
        <plasmid evidence="2">Plasmid pHRM2a</plasmid>
    </source>
</reference>
<keyword evidence="2" id="KW-1185">Reference proteome</keyword>
<dbReference type="KEGG" id="dat:HRM2_p00030"/>
<dbReference type="EMBL" id="CP001088">
    <property type="protein sequence ID" value="ACN17997.1"/>
    <property type="molecule type" value="Genomic_DNA"/>
</dbReference>
<evidence type="ECO:0000313" key="1">
    <source>
        <dbReference type="EMBL" id="ACN17997.1"/>
    </source>
</evidence>
<gene>
    <name evidence="1" type="ORF">HRM2_p00030</name>
</gene>
<sequence length="67" mass="7523">MGLGYHSRWGSQGWPQSPSVCMTVPSLMERFGSNKSYIANISKTKRTENEFLSAILHPLKLDTNHDA</sequence>